<reference evidence="9 10" key="1">
    <citation type="journal article" date="2024" name="Int. J. Mol. Sci.">
        <title>Exploration of Alicyclobacillus spp. Genome in Search of Antibiotic Resistance.</title>
        <authorList>
            <person name="Bucka-Kolendo J."/>
            <person name="Kiousi D.E."/>
            <person name="Dekowska A."/>
            <person name="Mikolajczuk-Szczyrba A."/>
            <person name="Karadedos D.M."/>
            <person name="Michael P."/>
            <person name="Galanis A."/>
            <person name="Sokolowska B."/>
        </authorList>
    </citation>
    <scope>NUCLEOTIDE SEQUENCE [LARGE SCALE GENOMIC DNA]</scope>
    <source>
        <strain evidence="9 10">KKP 3000</strain>
    </source>
</reference>
<keyword evidence="5 8" id="KW-0812">Transmembrane</keyword>
<evidence type="ECO:0000256" key="3">
    <source>
        <dbReference type="ARBA" id="ARBA00022448"/>
    </source>
</evidence>
<evidence type="ECO:0000256" key="6">
    <source>
        <dbReference type="ARBA" id="ARBA00022989"/>
    </source>
</evidence>
<dbReference type="Proteomes" id="UP001579974">
    <property type="component" value="Unassembled WGS sequence"/>
</dbReference>
<feature type="transmembrane region" description="Helical" evidence="8">
    <location>
        <begin position="40"/>
        <end position="65"/>
    </location>
</feature>
<feature type="transmembrane region" description="Helical" evidence="8">
    <location>
        <begin position="77"/>
        <end position="96"/>
    </location>
</feature>
<evidence type="ECO:0000256" key="1">
    <source>
        <dbReference type="ARBA" id="ARBA00004141"/>
    </source>
</evidence>
<name>A0ABV5AHX6_9BACL</name>
<comment type="similarity">
    <text evidence="2">Belongs to the amino acid-polyamine-organocation (APC) superfamily. Spore germination protein (SGP) (TC 2.A.3.9) family.</text>
</comment>
<dbReference type="Pfam" id="PF03845">
    <property type="entry name" value="Spore_permease"/>
    <property type="match status" value="1"/>
</dbReference>
<feature type="transmembrane region" description="Helical" evidence="8">
    <location>
        <begin position="12"/>
        <end position="34"/>
    </location>
</feature>
<comment type="caution">
    <text evidence="9">The sequence shown here is derived from an EMBL/GenBank/DDBJ whole genome shotgun (WGS) entry which is preliminary data.</text>
</comment>
<feature type="transmembrane region" description="Helical" evidence="8">
    <location>
        <begin position="308"/>
        <end position="326"/>
    </location>
</feature>
<dbReference type="NCBIfam" id="TIGR00912">
    <property type="entry name" value="2A0309"/>
    <property type="match status" value="1"/>
</dbReference>
<evidence type="ECO:0000256" key="8">
    <source>
        <dbReference type="SAM" id="Phobius"/>
    </source>
</evidence>
<dbReference type="EMBL" id="JBDXSU010000014">
    <property type="protein sequence ID" value="MFB5191854.1"/>
    <property type="molecule type" value="Genomic_DNA"/>
</dbReference>
<evidence type="ECO:0000256" key="4">
    <source>
        <dbReference type="ARBA" id="ARBA00022544"/>
    </source>
</evidence>
<evidence type="ECO:0000313" key="10">
    <source>
        <dbReference type="Proteomes" id="UP001579974"/>
    </source>
</evidence>
<feature type="transmembrane region" description="Helical" evidence="8">
    <location>
        <begin position="221"/>
        <end position="243"/>
    </location>
</feature>
<dbReference type="InterPro" id="IPR004761">
    <property type="entry name" value="Spore_GerAB"/>
</dbReference>
<gene>
    <name evidence="9" type="ORF">KKP3000_000640</name>
</gene>
<feature type="transmembrane region" description="Helical" evidence="8">
    <location>
        <begin position="147"/>
        <end position="168"/>
    </location>
</feature>
<keyword evidence="3" id="KW-0813">Transport</keyword>
<evidence type="ECO:0000256" key="5">
    <source>
        <dbReference type="ARBA" id="ARBA00022692"/>
    </source>
</evidence>
<keyword evidence="6 8" id="KW-1133">Transmembrane helix</keyword>
<evidence type="ECO:0000256" key="2">
    <source>
        <dbReference type="ARBA" id="ARBA00007998"/>
    </source>
</evidence>
<feature type="transmembrane region" description="Helical" evidence="8">
    <location>
        <begin position="272"/>
        <end position="296"/>
    </location>
</feature>
<dbReference type="PANTHER" id="PTHR34975:SF2">
    <property type="entry name" value="SPORE GERMINATION PROTEIN A2"/>
    <property type="match status" value="1"/>
</dbReference>
<evidence type="ECO:0000313" key="9">
    <source>
        <dbReference type="EMBL" id="MFB5191854.1"/>
    </source>
</evidence>
<feature type="transmembrane region" description="Helical" evidence="8">
    <location>
        <begin position="108"/>
        <end position="135"/>
    </location>
</feature>
<keyword evidence="10" id="KW-1185">Reference proteome</keyword>
<organism evidence="9 10">
    <name type="scientific">Alicyclobacillus fastidiosus</name>
    <dbReference type="NCBI Taxonomy" id="392011"/>
    <lineage>
        <taxon>Bacteria</taxon>
        <taxon>Bacillati</taxon>
        <taxon>Bacillota</taxon>
        <taxon>Bacilli</taxon>
        <taxon>Bacillales</taxon>
        <taxon>Alicyclobacillaceae</taxon>
        <taxon>Alicyclobacillus</taxon>
    </lineage>
</organism>
<feature type="transmembrane region" description="Helical" evidence="8">
    <location>
        <begin position="188"/>
        <end position="209"/>
    </location>
</feature>
<evidence type="ECO:0000256" key="7">
    <source>
        <dbReference type="ARBA" id="ARBA00023136"/>
    </source>
</evidence>
<comment type="subcellular location">
    <subcellularLocation>
        <location evidence="1">Membrane</location>
        <topology evidence="1">Multi-pass membrane protein</topology>
    </subcellularLocation>
</comment>
<proteinExistence type="inferred from homology"/>
<protein>
    <submittedName>
        <fullName evidence="9">Endospore germination permease</fullName>
    </submittedName>
</protein>
<keyword evidence="4" id="KW-0309">Germination</keyword>
<dbReference type="PANTHER" id="PTHR34975">
    <property type="entry name" value="SPORE GERMINATION PROTEIN A2"/>
    <property type="match status" value="1"/>
</dbReference>
<accession>A0ABV5AHX6</accession>
<keyword evidence="7 8" id="KW-0472">Membrane</keyword>
<sequence>MKKSMNISGGQMYWTLFAFEVGNTLLLTMTSAIREGKQDAWMAMGVAGGGGILIALIATRLSVMYPNQTVIEYSRTILGTWPGKVIVIPFLLQWYVDIGVIMRDFGDFIITALFHNTPIWGVVLLTLLVVVYLVIQGGPEGIGRCSEVIGPVILLMIVVLIALDFGNIEWRELFPVYVDSGWRAIAKGSTMPLSFFGESMMILMLTAFLKNPQTQAMKAVWGVATATALACLATIAVIATFGAELSSRMWYPFFSLTRFISIMEFIQNVDSIFVIVWFTSMFIKLSVYVFVASYGTAQWLNIQNWRKVLWVVAPFGFITALSIKNVQVDVPQYYMRMYWIPFVLPINMIGIPLLLLIIGLLRSRTSPSRR</sequence>
<dbReference type="RefSeq" id="WP_275476492.1">
    <property type="nucleotide sequence ID" value="NZ_CP162940.1"/>
</dbReference>
<dbReference type="Gene3D" id="1.20.1740.10">
    <property type="entry name" value="Amino acid/polyamine transporter I"/>
    <property type="match status" value="1"/>
</dbReference>
<feature type="transmembrane region" description="Helical" evidence="8">
    <location>
        <begin position="338"/>
        <end position="361"/>
    </location>
</feature>